<name>A0A6J4V693_9BACT</name>
<dbReference type="EMBL" id="CADCWF010000251">
    <property type="protein sequence ID" value="CAA9570603.1"/>
    <property type="molecule type" value="Genomic_DNA"/>
</dbReference>
<feature type="region of interest" description="Disordered" evidence="1">
    <location>
        <begin position="1"/>
        <end position="88"/>
    </location>
</feature>
<evidence type="ECO:0000313" key="2">
    <source>
        <dbReference type="EMBL" id="CAA9570603.1"/>
    </source>
</evidence>
<evidence type="ECO:0000256" key="1">
    <source>
        <dbReference type="SAM" id="MobiDB-lite"/>
    </source>
</evidence>
<feature type="compositionally biased region" description="Basic and acidic residues" evidence="1">
    <location>
        <begin position="79"/>
        <end position="88"/>
    </location>
</feature>
<gene>
    <name evidence="2" type="ORF">AVDCRST_MAG59-3504</name>
</gene>
<feature type="compositionally biased region" description="Basic and acidic residues" evidence="1">
    <location>
        <begin position="11"/>
        <end position="23"/>
    </location>
</feature>
<accession>A0A6J4V693</accession>
<feature type="region of interest" description="Disordered" evidence="1">
    <location>
        <begin position="100"/>
        <end position="162"/>
    </location>
</feature>
<feature type="compositionally biased region" description="Basic and acidic residues" evidence="1">
    <location>
        <begin position="109"/>
        <end position="150"/>
    </location>
</feature>
<proteinExistence type="predicted"/>
<organism evidence="2">
    <name type="scientific">uncultured Thermomicrobiales bacterium</name>
    <dbReference type="NCBI Taxonomy" id="1645740"/>
    <lineage>
        <taxon>Bacteria</taxon>
        <taxon>Pseudomonadati</taxon>
        <taxon>Thermomicrobiota</taxon>
        <taxon>Thermomicrobia</taxon>
        <taxon>Thermomicrobiales</taxon>
        <taxon>environmental samples</taxon>
    </lineage>
</organism>
<protein>
    <submittedName>
        <fullName evidence="2">Biotin carboxyl carrier protein of acetyl-CoA carboxylase</fullName>
    </submittedName>
</protein>
<feature type="compositionally biased region" description="Basic residues" evidence="1">
    <location>
        <begin position="31"/>
        <end position="43"/>
    </location>
</feature>
<feature type="non-terminal residue" evidence="2">
    <location>
        <position position="1"/>
    </location>
</feature>
<feature type="non-terminal residue" evidence="2">
    <location>
        <position position="162"/>
    </location>
</feature>
<reference evidence="2" key="1">
    <citation type="submission" date="2020-02" db="EMBL/GenBank/DDBJ databases">
        <authorList>
            <person name="Meier V. D."/>
        </authorList>
    </citation>
    <scope>NUCLEOTIDE SEQUENCE</scope>
    <source>
        <strain evidence="2">AVDCRST_MAG59</strain>
    </source>
</reference>
<dbReference type="AlphaFoldDB" id="A0A6J4V693"/>
<sequence>DDRPQATTGDIRGRARDRRDRVARALPRRHDAWRRHDRARPCLRQRLDPAAGRSGARRVERWRRTCRAGAADVPGRSRRPPDGADDRHLLRLALARGAALRRDRRHGCRRADHRDHRGDEDHERDPGRVGRCRGRDAGRERPAGRVRDAVDPPPPRAEQRAV</sequence>